<dbReference type="OrthoDB" id="6272517at2"/>
<organism evidence="2 3">
    <name type="scientific">Photobacterium swingsii</name>
    <dbReference type="NCBI Taxonomy" id="680026"/>
    <lineage>
        <taxon>Bacteria</taxon>
        <taxon>Pseudomonadati</taxon>
        <taxon>Pseudomonadota</taxon>
        <taxon>Gammaproteobacteria</taxon>
        <taxon>Vibrionales</taxon>
        <taxon>Vibrionaceae</taxon>
        <taxon>Photobacterium</taxon>
    </lineage>
</organism>
<dbReference type="Proteomes" id="UP000240481">
    <property type="component" value="Unassembled WGS sequence"/>
</dbReference>
<name>A0A2T3P363_9GAMM</name>
<evidence type="ECO:0000313" key="3">
    <source>
        <dbReference type="Proteomes" id="UP000240481"/>
    </source>
</evidence>
<evidence type="ECO:0000256" key="1">
    <source>
        <dbReference type="SAM" id="SignalP"/>
    </source>
</evidence>
<feature type="chain" id="PRO_5015426299" evidence="1">
    <location>
        <begin position="24"/>
        <end position="176"/>
    </location>
</feature>
<gene>
    <name evidence="2" type="ORF">C9I94_17305</name>
</gene>
<evidence type="ECO:0000313" key="2">
    <source>
        <dbReference type="EMBL" id="PSW22941.1"/>
    </source>
</evidence>
<keyword evidence="3" id="KW-1185">Reference proteome</keyword>
<dbReference type="RefSeq" id="WP_048899309.1">
    <property type="nucleotide sequence ID" value="NZ_AP024853.1"/>
</dbReference>
<reference evidence="2 3" key="1">
    <citation type="submission" date="2018-01" db="EMBL/GenBank/DDBJ databases">
        <title>Whole genome sequencing of Histamine producing bacteria.</title>
        <authorList>
            <person name="Butler K."/>
        </authorList>
    </citation>
    <scope>NUCLEOTIDE SEQUENCE [LARGE SCALE GENOMIC DNA]</scope>
    <source>
        <strain evidence="2 3">DSM 24669</strain>
    </source>
</reference>
<feature type="signal peptide" evidence="1">
    <location>
        <begin position="1"/>
        <end position="23"/>
    </location>
</feature>
<proteinExistence type="predicted"/>
<keyword evidence="1" id="KW-0732">Signal</keyword>
<sequence>MLTTFLRVLMVVFCLGAGSFAHADDMRTPQIPAATSLHYSQQVHDSLSAQHSMQALDTAAHFPQLQCLFKRTLKVNHQQPEKGSHTDDIHRFHLGMMYTSRYSSMLRDDPENIQPSYQLAHELPIAPSQFFVIGYQAEISPSVDWMLTHVSSSSRLSGWKESNLTYTQYQHRLIAA</sequence>
<comment type="caution">
    <text evidence="2">The sequence shown here is derived from an EMBL/GenBank/DDBJ whole genome shotgun (WGS) entry which is preliminary data.</text>
</comment>
<dbReference type="AlphaFoldDB" id="A0A2T3P363"/>
<protein>
    <submittedName>
        <fullName evidence="2">Uncharacterized protein</fullName>
    </submittedName>
</protein>
<accession>A0A2T3P363</accession>
<dbReference type="EMBL" id="PYLZ01000010">
    <property type="protein sequence ID" value="PSW22941.1"/>
    <property type="molecule type" value="Genomic_DNA"/>
</dbReference>